<dbReference type="AlphaFoldDB" id="A0A1G6UTY7"/>
<accession>A0A1G6UTY7</accession>
<proteinExistence type="predicted"/>
<evidence type="ECO:0000313" key="2">
    <source>
        <dbReference type="Proteomes" id="UP000198757"/>
    </source>
</evidence>
<name>A0A1G6UTY7_NIADE</name>
<organism evidence="1 2">
    <name type="scientific">Niabella drilacis (strain DSM 25811 / CCM 8410 / CCUG 62505 / LMG 26954 / E90)</name>
    <dbReference type="NCBI Taxonomy" id="1285928"/>
    <lineage>
        <taxon>Bacteria</taxon>
        <taxon>Pseudomonadati</taxon>
        <taxon>Bacteroidota</taxon>
        <taxon>Chitinophagia</taxon>
        <taxon>Chitinophagales</taxon>
        <taxon>Chitinophagaceae</taxon>
        <taxon>Niabella</taxon>
    </lineage>
</organism>
<evidence type="ECO:0008006" key="3">
    <source>
        <dbReference type="Google" id="ProtNLM"/>
    </source>
</evidence>
<evidence type="ECO:0000313" key="1">
    <source>
        <dbReference type="EMBL" id="SDD44025.1"/>
    </source>
</evidence>
<dbReference type="EMBL" id="FMZO01000009">
    <property type="protein sequence ID" value="SDD44025.1"/>
    <property type="molecule type" value="Genomic_DNA"/>
</dbReference>
<dbReference type="RefSeq" id="WP_090391211.1">
    <property type="nucleotide sequence ID" value="NZ_FMZO01000009.1"/>
</dbReference>
<dbReference type="PROSITE" id="PS51257">
    <property type="entry name" value="PROKAR_LIPOPROTEIN"/>
    <property type="match status" value="1"/>
</dbReference>
<reference evidence="2" key="1">
    <citation type="submission" date="2016-10" db="EMBL/GenBank/DDBJ databases">
        <authorList>
            <person name="Varghese N."/>
            <person name="Submissions S."/>
        </authorList>
    </citation>
    <scope>NUCLEOTIDE SEQUENCE [LARGE SCALE GENOMIC DNA]</scope>
    <source>
        <strain evidence="2">DSM 25811 / CCM 8410 / LMG 26954 / E90</strain>
    </source>
</reference>
<dbReference type="STRING" id="1285928.SAMN04487894_10970"/>
<keyword evidence="2" id="KW-1185">Reference proteome</keyword>
<protein>
    <recommendedName>
        <fullName evidence="3">Lipoprotein</fullName>
    </recommendedName>
</protein>
<dbReference type="Proteomes" id="UP000198757">
    <property type="component" value="Unassembled WGS sequence"/>
</dbReference>
<dbReference type="OrthoDB" id="249246at2"/>
<sequence length="218" mass="24156">MDLIEKILAFSLAGLFLSSCDSVQGGGVEADGIVHVNVLQSTEQAQSDSFNNASALLQEVKKEPPFYRMVSIYSGRIEVSVPTSFVEMSAEKVTVKYPNVGNRPNVVYTNDRANVNIAFTYTTIPAEQGDLQEIKDALSLQLRSAKPVNLRSWIENVNGSDYVVFELESQAIDTMIYNLMFATDVDGKLLLGSFNCPYAIKNEWQKKAREILSSIRKG</sequence>
<gene>
    <name evidence="1" type="ORF">SAMN04487894_10970</name>
</gene>